<proteinExistence type="predicted"/>
<feature type="transmembrane region" description="Helical" evidence="1">
    <location>
        <begin position="31"/>
        <end position="54"/>
    </location>
</feature>
<evidence type="ECO:0000313" key="3">
    <source>
        <dbReference type="Proteomes" id="UP000198145"/>
    </source>
</evidence>
<reference evidence="2 3" key="1">
    <citation type="submission" date="2017-06" db="EMBL/GenBank/DDBJ databases">
        <title>Draft genome of Pseudomonas nitroreducens DF05.</title>
        <authorList>
            <person name="Iyer R."/>
        </authorList>
    </citation>
    <scope>NUCLEOTIDE SEQUENCE [LARGE SCALE GENOMIC DNA]</scope>
    <source>
        <strain evidence="2 3">DF05</strain>
    </source>
</reference>
<sequence length="76" mass="8681">MDAHDEKVICDIFSKKENSDYLASSMLTQKIFGGMFWVLFGLFAFMAARALLIARQADELFKRAALHPVLQQQLPF</sequence>
<organism evidence="2 3">
    <name type="scientific">Pseudomonas nitroreducens</name>
    <dbReference type="NCBI Taxonomy" id="46680"/>
    <lineage>
        <taxon>Bacteria</taxon>
        <taxon>Pseudomonadati</taxon>
        <taxon>Pseudomonadota</taxon>
        <taxon>Gammaproteobacteria</taxon>
        <taxon>Pseudomonadales</taxon>
        <taxon>Pseudomonadaceae</taxon>
        <taxon>Pseudomonas</taxon>
    </lineage>
</organism>
<protein>
    <submittedName>
        <fullName evidence="2">Uncharacterized protein</fullName>
    </submittedName>
</protein>
<keyword evidence="1" id="KW-0472">Membrane</keyword>
<dbReference type="Proteomes" id="UP000198145">
    <property type="component" value="Unassembled WGS sequence"/>
</dbReference>
<keyword evidence="1" id="KW-1133">Transmembrane helix</keyword>
<dbReference type="Pfam" id="PF19723">
    <property type="entry name" value="DUF6216"/>
    <property type="match status" value="1"/>
</dbReference>
<keyword evidence="1" id="KW-0812">Transmembrane</keyword>
<comment type="caution">
    <text evidence="2">The sequence shown here is derived from an EMBL/GenBank/DDBJ whole genome shotgun (WGS) entry which is preliminary data.</text>
</comment>
<dbReference type="InterPro" id="IPR046188">
    <property type="entry name" value="DUF6216"/>
</dbReference>
<accession>A0A246F371</accession>
<evidence type="ECO:0000256" key="1">
    <source>
        <dbReference type="SAM" id="Phobius"/>
    </source>
</evidence>
<gene>
    <name evidence="2" type="ORF">CEG18_28635</name>
</gene>
<dbReference type="EMBL" id="NJBA01000017">
    <property type="protein sequence ID" value="OWP47466.1"/>
    <property type="molecule type" value="Genomic_DNA"/>
</dbReference>
<name>A0A246F371_PSENT</name>
<evidence type="ECO:0000313" key="2">
    <source>
        <dbReference type="EMBL" id="OWP47466.1"/>
    </source>
</evidence>
<dbReference type="AlphaFoldDB" id="A0A246F371"/>